<proteinExistence type="predicted"/>
<dbReference type="Proteomes" id="UP000029060">
    <property type="component" value="Unassembled WGS sequence"/>
</dbReference>
<evidence type="ECO:0000313" key="1">
    <source>
        <dbReference type="EMBL" id="KFI68480.1"/>
    </source>
</evidence>
<dbReference type="EMBL" id="JGZC01000011">
    <property type="protein sequence ID" value="KFI68480.1"/>
    <property type="molecule type" value="Genomic_DNA"/>
</dbReference>
<sequence>MLSGSRYSHTSSGMNTLIENSGCNHILLTKYIKHLNFQVRELSLHNFQDAHGISITSCSGRTVVYVVLRHTFHDKVVIVIDISFHKKVTYQFFVIHNCCSSLSLRFICLLSL</sequence>
<protein>
    <submittedName>
        <fullName evidence="1">Uncharacterized protein</fullName>
    </submittedName>
</protein>
<keyword evidence="2" id="KW-1185">Reference proteome</keyword>
<organism evidence="1 2">
    <name type="scientific">Bifidobacterium merycicum</name>
    <dbReference type="NCBI Taxonomy" id="78345"/>
    <lineage>
        <taxon>Bacteria</taxon>
        <taxon>Bacillati</taxon>
        <taxon>Actinomycetota</taxon>
        <taxon>Actinomycetes</taxon>
        <taxon>Bifidobacteriales</taxon>
        <taxon>Bifidobacteriaceae</taxon>
        <taxon>Bifidobacterium</taxon>
    </lineage>
</organism>
<dbReference type="AlphaFoldDB" id="A0A087BBT0"/>
<accession>A0A087BBT0</accession>
<name>A0A087BBT0_9BIFI</name>
<reference evidence="1 2" key="1">
    <citation type="submission" date="2014-03" db="EMBL/GenBank/DDBJ databases">
        <title>Genomics of Bifidobacteria.</title>
        <authorList>
            <person name="Ventura M."/>
            <person name="Milani C."/>
            <person name="Lugli G.A."/>
        </authorList>
    </citation>
    <scope>NUCLEOTIDE SEQUENCE [LARGE SCALE GENOMIC DNA]</scope>
    <source>
        <strain evidence="1 2">LMG 11341</strain>
    </source>
</reference>
<evidence type="ECO:0000313" key="2">
    <source>
        <dbReference type="Proteomes" id="UP000029060"/>
    </source>
</evidence>
<comment type="caution">
    <text evidence="1">The sequence shown here is derived from an EMBL/GenBank/DDBJ whole genome shotgun (WGS) entry which is preliminary data.</text>
</comment>
<gene>
    <name evidence="1" type="ORF">BMERY_1930</name>
</gene>